<protein>
    <submittedName>
        <fullName evidence="1">Uncharacterized protein</fullName>
    </submittedName>
</protein>
<dbReference type="AlphaFoldDB" id="A0A166P1W6"/>
<keyword evidence="2" id="KW-1185">Reference proteome</keyword>
<organism evidence="1 2">
    <name type="scientific">Athelia psychrophila</name>
    <dbReference type="NCBI Taxonomy" id="1759441"/>
    <lineage>
        <taxon>Eukaryota</taxon>
        <taxon>Fungi</taxon>
        <taxon>Dikarya</taxon>
        <taxon>Basidiomycota</taxon>
        <taxon>Agaricomycotina</taxon>
        <taxon>Agaricomycetes</taxon>
        <taxon>Agaricomycetidae</taxon>
        <taxon>Atheliales</taxon>
        <taxon>Atheliaceae</taxon>
        <taxon>Athelia</taxon>
    </lineage>
</organism>
<proteinExistence type="predicted"/>
<name>A0A166P1W6_9AGAM</name>
<gene>
    <name evidence="1" type="ORF">FIBSPDRAFT_733484</name>
</gene>
<reference evidence="1 2" key="1">
    <citation type="journal article" date="2016" name="Mol. Biol. Evol.">
        <title>Comparative Genomics of Early-Diverging Mushroom-Forming Fungi Provides Insights into the Origins of Lignocellulose Decay Capabilities.</title>
        <authorList>
            <person name="Nagy L.G."/>
            <person name="Riley R."/>
            <person name="Tritt A."/>
            <person name="Adam C."/>
            <person name="Daum C."/>
            <person name="Floudas D."/>
            <person name="Sun H."/>
            <person name="Yadav J.S."/>
            <person name="Pangilinan J."/>
            <person name="Larsson K.H."/>
            <person name="Matsuura K."/>
            <person name="Barry K."/>
            <person name="Labutti K."/>
            <person name="Kuo R."/>
            <person name="Ohm R.A."/>
            <person name="Bhattacharya S.S."/>
            <person name="Shirouzu T."/>
            <person name="Yoshinaga Y."/>
            <person name="Martin F.M."/>
            <person name="Grigoriev I.V."/>
            <person name="Hibbett D.S."/>
        </authorList>
    </citation>
    <scope>NUCLEOTIDE SEQUENCE [LARGE SCALE GENOMIC DNA]</scope>
    <source>
        <strain evidence="1 2">CBS 109695</strain>
    </source>
</reference>
<dbReference type="InterPro" id="IPR041078">
    <property type="entry name" value="Plavaka"/>
</dbReference>
<dbReference type="STRING" id="436010.A0A166P1W6"/>
<evidence type="ECO:0000313" key="1">
    <source>
        <dbReference type="EMBL" id="KZP25617.1"/>
    </source>
</evidence>
<dbReference type="Proteomes" id="UP000076532">
    <property type="component" value="Unassembled WGS sequence"/>
</dbReference>
<accession>A0A166P1W6</accession>
<sequence length="817" mass="93583">MYDEYQHKTQGAIWGAFQSRTDWEFARWAKLRGPSSTAVSDLLNIDGLHEKLGLSYKNSRELNQMIDRELPPRPRFVRDEVTVAGETFDFYRRDILPCIEALFGDPDFAPHLKFAPERRYADPDHTIQIYHNMETGNWWWKTQKALEASKPGATIIPVILSTDKTQVTLFWNKSAYPIYMTIGNIPKEIRRKPSCRGYILLGYLPTTRLEKIANKAARRRTITNLFHSCMRRVTSPLKDSGITGLPMASGDGVTRRTHPIFAIFVGDYPEQLLVAGIKTGECPKCPVPRDELGDYDGEGFELRDLEAVLNALAAIDIGPTEFTKVCREAGIKPLYHPFWEDLPFTHIFRSISPDILHQLYQGVIKHLTEWIKDIFGADEINARCARFPPNHNIRDFKNGIFGLSRVSGKEHDQICRILLGIVIDIPLPDGMSSVRLVRAVRALLDFLYLAQYPLHTDETLGHLEDALQRFHNNKDIFIDLGIRSNFNIPKLHFAEHYFLFIKEFGTSDNYNTEYTERLLIDLAKDAYRATNHKDEFTQMTVWLKRKEKILRHESYIHWQQSGLSRITVNPPRLIPRRQIRMAKHPSAKGVPFERLASDYGAIFFRDALARYVVTLSHPTFNRNQVERASGDIFFQFRTVSAFHRIKFAIDADGVVGKAPTTVVDSIHISPSRKDPRGRVIPARFDAVLVTNGTESTDLKDFRVCQVRMVFSLGSKPLESLFPQAGPQPPKYLAYVEWFSPFTDPDPVSGLYRVSRSMRDGQRLASVIPVSNIVQSIHLYPHFGARAPRKWTSANVLDMCPIFFTSPFPDRHNFVTIH</sequence>
<dbReference type="Pfam" id="PF18759">
    <property type="entry name" value="Plavaka"/>
    <property type="match status" value="1"/>
</dbReference>
<evidence type="ECO:0000313" key="2">
    <source>
        <dbReference type="Proteomes" id="UP000076532"/>
    </source>
</evidence>
<dbReference type="EMBL" id="KV417519">
    <property type="protein sequence ID" value="KZP25617.1"/>
    <property type="molecule type" value="Genomic_DNA"/>
</dbReference>
<dbReference type="OrthoDB" id="2576233at2759"/>